<evidence type="ECO:0000259" key="1">
    <source>
        <dbReference type="Pfam" id="PF13966"/>
    </source>
</evidence>
<evidence type="ECO:0000313" key="3">
    <source>
        <dbReference type="Proteomes" id="UP000886595"/>
    </source>
</evidence>
<reference evidence="2 3" key="1">
    <citation type="submission" date="2020-02" db="EMBL/GenBank/DDBJ databases">
        <authorList>
            <person name="Ma Q."/>
            <person name="Huang Y."/>
            <person name="Song X."/>
            <person name="Pei D."/>
        </authorList>
    </citation>
    <scope>NUCLEOTIDE SEQUENCE [LARGE SCALE GENOMIC DNA]</scope>
    <source>
        <strain evidence="2">Sxm20200214</strain>
        <tissue evidence="2">Leaf</tissue>
    </source>
</reference>
<organism evidence="2 3">
    <name type="scientific">Brassica carinata</name>
    <name type="common">Ethiopian mustard</name>
    <name type="synonym">Abyssinian cabbage</name>
    <dbReference type="NCBI Taxonomy" id="52824"/>
    <lineage>
        <taxon>Eukaryota</taxon>
        <taxon>Viridiplantae</taxon>
        <taxon>Streptophyta</taxon>
        <taxon>Embryophyta</taxon>
        <taxon>Tracheophyta</taxon>
        <taxon>Spermatophyta</taxon>
        <taxon>Magnoliopsida</taxon>
        <taxon>eudicotyledons</taxon>
        <taxon>Gunneridae</taxon>
        <taxon>Pentapetalae</taxon>
        <taxon>rosids</taxon>
        <taxon>malvids</taxon>
        <taxon>Brassicales</taxon>
        <taxon>Brassicaceae</taxon>
        <taxon>Brassiceae</taxon>
        <taxon>Brassica</taxon>
    </lineage>
</organism>
<comment type="caution">
    <text evidence="2">The sequence shown here is derived from an EMBL/GenBank/DDBJ whole genome shotgun (WGS) entry which is preliminary data.</text>
</comment>
<proteinExistence type="predicted"/>
<gene>
    <name evidence="2" type="ORF">Bca52824_021820</name>
</gene>
<name>A0A8X7VF05_BRACI</name>
<feature type="domain" description="Reverse transcriptase zinc-binding" evidence="1">
    <location>
        <begin position="1"/>
        <end position="63"/>
    </location>
</feature>
<dbReference type="OrthoDB" id="1112108at2759"/>
<accession>A0A8X7VF05</accession>
<dbReference type="EMBL" id="JAAMPC010000005">
    <property type="protein sequence ID" value="KAG2310263.1"/>
    <property type="molecule type" value="Genomic_DNA"/>
</dbReference>
<keyword evidence="3" id="KW-1185">Reference proteome</keyword>
<dbReference type="Pfam" id="PF13966">
    <property type="entry name" value="zf-RVT"/>
    <property type="match status" value="1"/>
</dbReference>
<dbReference type="InterPro" id="IPR026960">
    <property type="entry name" value="RVT-Znf"/>
</dbReference>
<dbReference type="Proteomes" id="UP000886595">
    <property type="component" value="Unassembled WGS sequence"/>
</dbReference>
<protein>
    <recommendedName>
        <fullName evidence="1">Reverse transcriptase zinc-binding domain-containing protein</fullName>
    </recommendedName>
</protein>
<evidence type="ECO:0000313" key="2">
    <source>
        <dbReference type="EMBL" id="KAG2310263.1"/>
    </source>
</evidence>
<dbReference type="AlphaFoldDB" id="A0A8X7VF05"/>
<sequence length="119" mass="13373">MVWSCKTSPKLQLFLWKVVQGAVALGENLARRGLLSNTTCRYCGDFESTEHIFLHCSVTRQVWDSSLWSTDFKPSDCTTFSEALLANHASEYYLKSHPICERVEPGAVKYLPSTIPSPS</sequence>